<dbReference type="Pfam" id="PF04434">
    <property type="entry name" value="SWIM"/>
    <property type="match status" value="1"/>
</dbReference>
<name>A0A6A1WNF6_9ROSI</name>
<feature type="compositionally biased region" description="Low complexity" evidence="5">
    <location>
        <begin position="215"/>
        <end position="233"/>
    </location>
</feature>
<dbReference type="InterPro" id="IPR007527">
    <property type="entry name" value="Znf_SWIM"/>
</dbReference>
<proteinExistence type="predicted"/>
<evidence type="ECO:0000313" key="8">
    <source>
        <dbReference type="Proteomes" id="UP000516437"/>
    </source>
</evidence>
<evidence type="ECO:0000256" key="4">
    <source>
        <dbReference type="PROSITE-ProRule" id="PRU00325"/>
    </source>
</evidence>
<protein>
    <recommendedName>
        <fullName evidence="6">SWIM-type domain-containing protein</fullName>
    </recommendedName>
</protein>
<dbReference type="PANTHER" id="PTHR31973:SF187">
    <property type="entry name" value="MUTATOR TRANSPOSASE MUDRA PROTEIN"/>
    <property type="match status" value="1"/>
</dbReference>
<evidence type="ECO:0000256" key="5">
    <source>
        <dbReference type="SAM" id="MobiDB-lite"/>
    </source>
</evidence>
<keyword evidence="8" id="KW-1185">Reference proteome</keyword>
<dbReference type="PROSITE" id="PS50966">
    <property type="entry name" value="ZF_SWIM"/>
    <property type="match status" value="1"/>
</dbReference>
<accession>A0A6A1WNF6</accession>
<dbReference type="InterPro" id="IPR006564">
    <property type="entry name" value="Znf_PMZ"/>
</dbReference>
<evidence type="ECO:0000256" key="3">
    <source>
        <dbReference type="ARBA" id="ARBA00022833"/>
    </source>
</evidence>
<feature type="compositionally biased region" description="Polar residues" evidence="5">
    <location>
        <begin position="180"/>
        <end position="194"/>
    </location>
</feature>
<reference evidence="7 8" key="1">
    <citation type="journal article" date="2019" name="Plant Biotechnol. J.">
        <title>The red bayberry genome and genetic basis of sex determination.</title>
        <authorList>
            <person name="Jia H.M."/>
            <person name="Jia H.J."/>
            <person name="Cai Q.L."/>
            <person name="Wang Y."/>
            <person name="Zhao H.B."/>
            <person name="Yang W.F."/>
            <person name="Wang G.Y."/>
            <person name="Li Y.H."/>
            <person name="Zhan D.L."/>
            <person name="Shen Y.T."/>
            <person name="Niu Q.F."/>
            <person name="Chang L."/>
            <person name="Qiu J."/>
            <person name="Zhao L."/>
            <person name="Xie H.B."/>
            <person name="Fu W.Y."/>
            <person name="Jin J."/>
            <person name="Li X.W."/>
            <person name="Jiao Y."/>
            <person name="Zhou C.C."/>
            <person name="Tu T."/>
            <person name="Chai C.Y."/>
            <person name="Gao J.L."/>
            <person name="Fan L.J."/>
            <person name="van de Weg E."/>
            <person name="Wang J.Y."/>
            <person name="Gao Z.S."/>
        </authorList>
    </citation>
    <scope>NUCLEOTIDE SEQUENCE [LARGE SCALE GENOMIC DNA]</scope>
    <source>
        <tissue evidence="7">Leaves</tissue>
    </source>
</reference>
<organism evidence="7 8">
    <name type="scientific">Morella rubra</name>
    <name type="common">Chinese bayberry</name>
    <dbReference type="NCBI Taxonomy" id="262757"/>
    <lineage>
        <taxon>Eukaryota</taxon>
        <taxon>Viridiplantae</taxon>
        <taxon>Streptophyta</taxon>
        <taxon>Embryophyta</taxon>
        <taxon>Tracheophyta</taxon>
        <taxon>Spermatophyta</taxon>
        <taxon>Magnoliopsida</taxon>
        <taxon>eudicotyledons</taxon>
        <taxon>Gunneridae</taxon>
        <taxon>Pentapetalae</taxon>
        <taxon>rosids</taxon>
        <taxon>fabids</taxon>
        <taxon>Fagales</taxon>
        <taxon>Myricaceae</taxon>
        <taxon>Morella</taxon>
    </lineage>
</organism>
<evidence type="ECO:0000256" key="2">
    <source>
        <dbReference type="ARBA" id="ARBA00022771"/>
    </source>
</evidence>
<evidence type="ECO:0000256" key="1">
    <source>
        <dbReference type="ARBA" id="ARBA00022723"/>
    </source>
</evidence>
<feature type="compositionally biased region" description="Basic and acidic residues" evidence="5">
    <location>
        <begin position="115"/>
        <end position="126"/>
    </location>
</feature>
<gene>
    <name evidence="7" type="ORF">CJ030_MR1G005061</name>
</gene>
<dbReference type="OrthoDB" id="1939383at2759"/>
<sequence>MAVNCLCLWGDGTTYEVDTADGGRKLVTIGQRSCSCGQWQLTGIPCTHACAAIFAERRLPEDFVDGCYHKAAYEAAYSHVIHAMPGADLWPQSESGPLQPPIWRPMPGRPKKARARADDEPHDEYHVTRKGLPIRCGKCLVVGHNARSCKKPENPNRRIYPKKSSKKKGAPKGGDGQPGTSTNSGEAGTSTEAAGQSKGKRQKSQSQQATKAEGQTQPQVRRTPRQRTMTQMQGSQPSPSLSEPVQPFSKKKRNSPTKKGEGGSQPILLRRSPRKKGETAKK</sequence>
<feature type="domain" description="SWIM-type" evidence="6">
    <location>
        <begin position="15"/>
        <end position="57"/>
    </location>
</feature>
<comment type="caution">
    <text evidence="7">The sequence shown here is derived from an EMBL/GenBank/DDBJ whole genome shotgun (WGS) entry which is preliminary data.</text>
</comment>
<evidence type="ECO:0000313" key="7">
    <source>
        <dbReference type="EMBL" id="KAB1226819.1"/>
    </source>
</evidence>
<keyword evidence="2 4" id="KW-0863">Zinc-finger</keyword>
<dbReference type="AlphaFoldDB" id="A0A6A1WNF6"/>
<keyword evidence="3" id="KW-0862">Zinc</keyword>
<dbReference type="EMBL" id="RXIC02000019">
    <property type="protein sequence ID" value="KAB1226819.1"/>
    <property type="molecule type" value="Genomic_DNA"/>
</dbReference>
<dbReference type="SMART" id="SM00575">
    <property type="entry name" value="ZnF_PMZ"/>
    <property type="match status" value="1"/>
</dbReference>
<dbReference type="GO" id="GO:0008270">
    <property type="term" value="F:zinc ion binding"/>
    <property type="evidence" value="ECO:0007669"/>
    <property type="project" value="UniProtKB-KW"/>
</dbReference>
<feature type="compositionally biased region" description="Polar residues" evidence="5">
    <location>
        <begin position="234"/>
        <end position="243"/>
    </location>
</feature>
<keyword evidence="1" id="KW-0479">Metal-binding</keyword>
<evidence type="ECO:0000259" key="6">
    <source>
        <dbReference type="PROSITE" id="PS50966"/>
    </source>
</evidence>
<feature type="region of interest" description="Disordered" evidence="5">
    <location>
        <begin position="92"/>
        <end position="126"/>
    </location>
</feature>
<feature type="compositionally biased region" description="Pro residues" evidence="5">
    <location>
        <begin position="98"/>
        <end position="108"/>
    </location>
</feature>
<feature type="compositionally biased region" description="Basic residues" evidence="5">
    <location>
        <begin position="159"/>
        <end position="170"/>
    </location>
</feature>
<dbReference type="Proteomes" id="UP000516437">
    <property type="component" value="Chromosome 1"/>
</dbReference>
<feature type="region of interest" description="Disordered" evidence="5">
    <location>
        <begin position="147"/>
        <end position="282"/>
    </location>
</feature>
<dbReference type="PANTHER" id="PTHR31973">
    <property type="entry name" value="POLYPROTEIN, PUTATIVE-RELATED"/>
    <property type="match status" value="1"/>
</dbReference>